<comment type="caution">
    <text evidence="1">The sequence shown here is derived from an EMBL/GenBank/DDBJ whole genome shotgun (WGS) entry which is preliminary data.</text>
</comment>
<reference evidence="1 2" key="1">
    <citation type="submission" date="2019-12" db="EMBL/GenBank/DDBJ databases">
        <title>Novel species isolated from a subtropical stream in China.</title>
        <authorList>
            <person name="Lu H."/>
        </authorList>
    </citation>
    <scope>NUCLEOTIDE SEQUENCE [LARGE SCALE GENOMIC DNA]</scope>
    <source>
        <strain evidence="1 2">FT127W</strain>
    </source>
</reference>
<dbReference type="RefSeq" id="WP_161073376.1">
    <property type="nucleotide sequence ID" value="NZ_WWCU01000019.1"/>
</dbReference>
<accession>A0A7X4KPC9</accession>
<dbReference type="AlphaFoldDB" id="A0A7X4KPC9"/>
<gene>
    <name evidence="1" type="ORF">GTP77_17230</name>
</gene>
<proteinExistence type="predicted"/>
<dbReference type="Proteomes" id="UP000450676">
    <property type="component" value="Unassembled WGS sequence"/>
</dbReference>
<dbReference type="EMBL" id="WWCU01000019">
    <property type="protein sequence ID" value="MYN09071.1"/>
    <property type="molecule type" value="Genomic_DNA"/>
</dbReference>
<keyword evidence="2" id="KW-1185">Reference proteome</keyword>
<evidence type="ECO:0000313" key="1">
    <source>
        <dbReference type="EMBL" id="MYN09071.1"/>
    </source>
</evidence>
<organism evidence="1 2">
    <name type="scientific">Pseudoduganella aquatica</name>
    <dbReference type="NCBI Taxonomy" id="2660641"/>
    <lineage>
        <taxon>Bacteria</taxon>
        <taxon>Pseudomonadati</taxon>
        <taxon>Pseudomonadota</taxon>
        <taxon>Betaproteobacteria</taxon>
        <taxon>Burkholderiales</taxon>
        <taxon>Oxalobacteraceae</taxon>
        <taxon>Telluria group</taxon>
        <taxon>Pseudoduganella</taxon>
    </lineage>
</organism>
<protein>
    <recommendedName>
        <fullName evidence="3">Lipoprotein</fullName>
    </recommendedName>
</protein>
<dbReference type="PROSITE" id="PS51257">
    <property type="entry name" value="PROKAR_LIPOPROTEIN"/>
    <property type="match status" value="1"/>
</dbReference>
<name>A0A7X4KPC9_9BURK</name>
<evidence type="ECO:0000313" key="2">
    <source>
        <dbReference type="Proteomes" id="UP000450676"/>
    </source>
</evidence>
<sequence>MKAVICLAVLMVFLAGCGVKGGGEYVGRWVNVQYDDYRLNIERNGEGFMVRDSHPSPATGKPETKNIPATYKEGQLLIATDFGNVALAIDKASGHLTNGKTEYRKVP</sequence>
<evidence type="ECO:0008006" key="3">
    <source>
        <dbReference type="Google" id="ProtNLM"/>
    </source>
</evidence>